<evidence type="ECO:0000256" key="5">
    <source>
        <dbReference type="ARBA" id="ARBA00023080"/>
    </source>
</evidence>
<evidence type="ECO:0000256" key="1">
    <source>
        <dbReference type="ARBA" id="ARBA00001968"/>
    </source>
</evidence>
<keyword evidence="5 9" id="KW-0546">Nucleotide metabolism</keyword>
<evidence type="ECO:0000256" key="4">
    <source>
        <dbReference type="ARBA" id="ARBA00022801"/>
    </source>
</evidence>
<protein>
    <recommendedName>
        <fullName evidence="9">dTTP/UTP pyrophosphatase</fullName>
        <shortName evidence="9">dTTPase/UTPase</shortName>
        <ecNumber evidence="9">3.6.1.9</ecNumber>
    </recommendedName>
    <alternativeName>
        <fullName evidence="9">Nucleoside triphosphate pyrophosphatase</fullName>
    </alternativeName>
    <alternativeName>
        <fullName evidence="9">Nucleotide pyrophosphatase</fullName>
        <shortName evidence="9">Nucleotide PPase</shortName>
    </alternativeName>
</protein>
<comment type="cofactor">
    <cofactor evidence="1 9">
        <name>a divalent metal cation</name>
        <dbReference type="ChEBI" id="CHEBI:60240"/>
    </cofactor>
</comment>
<sequence>MASVILASASPRRAELLDQIGVDYSVQPADVDETPIEGECPEDYVTRLALGKAQAVAVDSPEHALVLGSDTSVVIDGEILGKPENHEAAAAMLQRLSGRAHQVMTAVALVHRGQSKAVLVVTDVEFRTLSASEIEAYIASGEPMDKAGSYGIQGLGGIFVREIRGSYSAVVGLPLQETAALMDAAGFPVWESWPRRLENQA</sequence>
<comment type="function">
    <text evidence="7">Nucleoside triphosphate pyrophosphatase that hydrolyzes 7-methyl-GTP (m(7)GTP). May have a dual role in cell division arrest and in preventing the incorporation of modified nucleotides into cellular nucleic acids.</text>
</comment>
<dbReference type="CDD" id="cd00555">
    <property type="entry name" value="Maf"/>
    <property type="match status" value="1"/>
</dbReference>
<dbReference type="Proteomes" id="UP000035057">
    <property type="component" value="Unassembled WGS sequence"/>
</dbReference>
<organism evidence="10 11">
    <name type="scientific">Marinobacter nitratireducens</name>
    <dbReference type="NCBI Taxonomy" id="1137280"/>
    <lineage>
        <taxon>Bacteria</taxon>
        <taxon>Pseudomonadati</taxon>
        <taxon>Pseudomonadota</taxon>
        <taxon>Gammaproteobacteria</taxon>
        <taxon>Pseudomonadales</taxon>
        <taxon>Marinobacteraceae</taxon>
        <taxon>Marinobacter</taxon>
    </lineage>
</organism>
<comment type="function">
    <text evidence="9">Nucleoside triphosphate pyrophosphatase that hydrolyzes dTTP and UTP. May have a dual role in cell division arrest and in preventing the incorporation of modified nucleotides into cellular nucleic acids.</text>
</comment>
<proteinExistence type="inferred from homology"/>
<name>A0A072N1N6_9GAMM</name>
<dbReference type="EC" id="3.6.1.9" evidence="9"/>
<comment type="catalytic activity">
    <reaction evidence="9">
        <text>dTTP + H2O = dTMP + diphosphate + H(+)</text>
        <dbReference type="Rhea" id="RHEA:28534"/>
        <dbReference type="ChEBI" id="CHEBI:15377"/>
        <dbReference type="ChEBI" id="CHEBI:15378"/>
        <dbReference type="ChEBI" id="CHEBI:33019"/>
        <dbReference type="ChEBI" id="CHEBI:37568"/>
        <dbReference type="ChEBI" id="CHEBI:63528"/>
        <dbReference type="EC" id="3.6.1.9"/>
    </reaction>
</comment>
<feature type="site" description="Important for substrate specificity" evidence="9">
    <location>
        <position position="12"/>
    </location>
</feature>
<dbReference type="SUPFAM" id="SSF52972">
    <property type="entry name" value="ITPase-like"/>
    <property type="match status" value="1"/>
</dbReference>
<gene>
    <name evidence="10" type="ORF">D777_01928</name>
</gene>
<comment type="similarity">
    <text evidence="9">Belongs to the Maf family. YhdE subfamily.</text>
</comment>
<evidence type="ECO:0000256" key="8">
    <source>
        <dbReference type="ARBA" id="ARBA00060749"/>
    </source>
</evidence>
<dbReference type="Gene3D" id="3.90.950.10">
    <property type="match status" value="1"/>
</dbReference>
<evidence type="ECO:0000313" key="11">
    <source>
        <dbReference type="Proteomes" id="UP000035057"/>
    </source>
</evidence>
<reference evidence="10 11" key="1">
    <citation type="submission" date="2012-12" db="EMBL/GenBank/DDBJ databases">
        <title>Genome assembly of Marinobacter sp. AK21.</title>
        <authorList>
            <person name="Khatri I."/>
            <person name="Kumar R."/>
            <person name="Vaidya B."/>
            <person name="Subramanian S."/>
            <person name="Pinnaka A."/>
        </authorList>
    </citation>
    <scope>NUCLEOTIDE SEQUENCE [LARGE SCALE GENOMIC DNA]</scope>
    <source>
        <strain evidence="10 11">AK21</strain>
    </source>
</reference>
<comment type="subcellular location">
    <subcellularLocation>
        <location evidence="2 9">Cytoplasm</location>
    </subcellularLocation>
</comment>
<dbReference type="InterPro" id="IPR029001">
    <property type="entry name" value="ITPase-like_fam"/>
</dbReference>
<evidence type="ECO:0000256" key="3">
    <source>
        <dbReference type="ARBA" id="ARBA00022490"/>
    </source>
</evidence>
<keyword evidence="11" id="KW-1185">Reference proteome</keyword>
<feature type="active site" description="Proton acceptor" evidence="9">
    <location>
        <position position="70"/>
    </location>
</feature>
<evidence type="ECO:0000256" key="7">
    <source>
        <dbReference type="ARBA" id="ARBA00053369"/>
    </source>
</evidence>
<dbReference type="PANTHER" id="PTHR43213">
    <property type="entry name" value="BIFUNCTIONAL DTTP/UTP PYROPHOSPHATASE/METHYLTRANSFERASE PROTEIN-RELATED"/>
    <property type="match status" value="1"/>
</dbReference>
<dbReference type="GO" id="GO:0009117">
    <property type="term" value="P:nucleotide metabolic process"/>
    <property type="evidence" value="ECO:0007669"/>
    <property type="project" value="UniProtKB-KW"/>
</dbReference>
<dbReference type="PANTHER" id="PTHR43213:SF5">
    <property type="entry name" value="BIFUNCTIONAL DTTP_UTP PYROPHOSPHATASE_METHYLTRANSFERASE PROTEIN-RELATED"/>
    <property type="match status" value="1"/>
</dbReference>
<dbReference type="GO" id="GO:0036218">
    <property type="term" value="F:dTTP diphosphatase activity"/>
    <property type="evidence" value="ECO:0007669"/>
    <property type="project" value="RHEA"/>
</dbReference>
<dbReference type="GO" id="GO:0036221">
    <property type="term" value="F:UTP diphosphatase activity"/>
    <property type="evidence" value="ECO:0007669"/>
    <property type="project" value="RHEA"/>
</dbReference>
<dbReference type="HAMAP" id="MF_00528">
    <property type="entry name" value="Maf"/>
    <property type="match status" value="1"/>
</dbReference>
<dbReference type="RefSeq" id="WP_036130700.1">
    <property type="nucleotide sequence ID" value="NZ_ANIE01000005.1"/>
</dbReference>
<evidence type="ECO:0000256" key="9">
    <source>
        <dbReference type="HAMAP-Rule" id="MF_00528"/>
    </source>
</evidence>
<evidence type="ECO:0000256" key="2">
    <source>
        <dbReference type="ARBA" id="ARBA00004496"/>
    </source>
</evidence>
<dbReference type="OrthoDB" id="9807767at2"/>
<comment type="caution">
    <text evidence="10">The sequence shown here is derived from an EMBL/GenBank/DDBJ whole genome shotgun (WGS) entry which is preliminary data.</text>
</comment>
<feature type="site" description="Important for substrate specificity" evidence="9">
    <location>
        <position position="71"/>
    </location>
</feature>
<dbReference type="PATRIC" id="fig|1137280.3.peg.1744"/>
<comment type="catalytic activity">
    <reaction evidence="6">
        <text>N(7)-methyl-GTP + H2O = N(7)-methyl-GMP + diphosphate + H(+)</text>
        <dbReference type="Rhea" id="RHEA:58744"/>
        <dbReference type="ChEBI" id="CHEBI:15377"/>
        <dbReference type="ChEBI" id="CHEBI:15378"/>
        <dbReference type="ChEBI" id="CHEBI:33019"/>
        <dbReference type="ChEBI" id="CHEBI:58285"/>
        <dbReference type="ChEBI" id="CHEBI:87133"/>
    </reaction>
</comment>
<dbReference type="PIRSF" id="PIRSF006305">
    <property type="entry name" value="Maf"/>
    <property type="match status" value="1"/>
</dbReference>
<evidence type="ECO:0000313" key="10">
    <source>
        <dbReference type="EMBL" id="KEF31579.1"/>
    </source>
</evidence>
<feature type="site" description="Important for substrate specificity" evidence="9">
    <location>
        <position position="153"/>
    </location>
</feature>
<dbReference type="FunFam" id="3.90.950.10:FF:000005">
    <property type="entry name" value="7-methyl-GTP pyrophosphatase"/>
    <property type="match status" value="1"/>
</dbReference>
<comment type="similarity">
    <text evidence="8">Belongs to the Maf family. YceF subfamily.</text>
</comment>
<dbReference type="GO" id="GO:0005737">
    <property type="term" value="C:cytoplasm"/>
    <property type="evidence" value="ECO:0007669"/>
    <property type="project" value="UniProtKB-SubCell"/>
</dbReference>
<keyword evidence="3 9" id="KW-0963">Cytoplasm</keyword>
<keyword evidence="4 9" id="KW-0378">Hydrolase</keyword>
<comment type="catalytic activity">
    <reaction evidence="9">
        <text>UTP + H2O = UMP + diphosphate + H(+)</text>
        <dbReference type="Rhea" id="RHEA:29395"/>
        <dbReference type="ChEBI" id="CHEBI:15377"/>
        <dbReference type="ChEBI" id="CHEBI:15378"/>
        <dbReference type="ChEBI" id="CHEBI:33019"/>
        <dbReference type="ChEBI" id="CHEBI:46398"/>
        <dbReference type="ChEBI" id="CHEBI:57865"/>
        <dbReference type="EC" id="3.6.1.9"/>
    </reaction>
</comment>
<dbReference type="NCBIfam" id="TIGR00172">
    <property type="entry name" value="maf"/>
    <property type="match status" value="1"/>
</dbReference>
<dbReference type="EMBL" id="ANIE01000005">
    <property type="protein sequence ID" value="KEF31579.1"/>
    <property type="molecule type" value="Genomic_DNA"/>
</dbReference>
<dbReference type="Pfam" id="PF02545">
    <property type="entry name" value="Maf"/>
    <property type="match status" value="1"/>
</dbReference>
<dbReference type="STRING" id="1137280.D777_01928"/>
<dbReference type="AlphaFoldDB" id="A0A072N1N6"/>
<evidence type="ECO:0000256" key="6">
    <source>
        <dbReference type="ARBA" id="ARBA00050213"/>
    </source>
</evidence>
<dbReference type="InterPro" id="IPR003697">
    <property type="entry name" value="Maf-like"/>
</dbReference>
<comment type="caution">
    <text evidence="9">Lacks conserved residue(s) required for the propagation of feature annotation.</text>
</comment>
<accession>A0A072N1N6</accession>